<dbReference type="EMBL" id="PXNN01000013">
    <property type="protein sequence ID" value="PSF08060.1"/>
    <property type="molecule type" value="Genomic_DNA"/>
</dbReference>
<feature type="signal peptide" evidence="1">
    <location>
        <begin position="1"/>
        <end position="22"/>
    </location>
</feature>
<sequence length="101" mass="11703">MYSRSKYSIVLLMALLSYGCASQNFISSDGFDVYVSEKRYLNESCGNLELMKKEFDSNARHATRKHLGLEPFKYDIASQHEREMINKNGRYITYALATNCR</sequence>
<evidence type="ECO:0000313" key="2">
    <source>
        <dbReference type="EMBL" id="PSF08060.1"/>
    </source>
</evidence>
<gene>
    <name evidence="2" type="ORF">C7H08_11745</name>
</gene>
<keyword evidence="3" id="KW-1185">Reference proteome</keyword>
<accession>A0A2T1KDD4</accession>
<evidence type="ECO:0000256" key="1">
    <source>
        <dbReference type="SAM" id="SignalP"/>
    </source>
</evidence>
<dbReference type="AlphaFoldDB" id="A0A2T1KDD4"/>
<protein>
    <recommendedName>
        <fullName evidence="4">Lipoprotein</fullName>
    </recommendedName>
</protein>
<organism evidence="2 3">
    <name type="scientific">Marinobacter halophilus</name>
    <dbReference type="NCBI Taxonomy" id="1323740"/>
    <lineage>
        <taxon>Bacteria</taxon>
        <taxon>Pseudomonadati</taxon>
        <taxon>Pseudomonadota</taxon>
        <taxon>Gammaproteobacteria</taxon>
        <taxon>Pseudomonadales</taxon>
        <taxon>Marinobacteraceae</taxon>
        <taxon>Marinobacter</taxon>
    </lineage>
</organism>
<dbReference type="RefSeq" id="WP_106672020.1">
    <property type="nucleotide sequence ID" value="NZ_BMFE01000001.1"/>
</dbReference>
<comment type="caution">
    <text evidence="2">The sequence shown here is derived from an EMBL/GenBank/DDBJ whole genome shotgun (WGS) entry which is preliminary data.</text>
</comment>
<reference evidence="2 3" key="1">
    <citation type="submission" date="2018-03" db="EMBL/GenBank/DDBJ databases">
        <title>Marinobacter brunus sp. nov., a marine bacterium of Gamma-proteobacteria isolated from the surface seawater of the South China Sea.</title>
        <authorList>
            <person name="Cheng H."/>
            <person name="Wu Y.-H."/>
            <person name="Xamxidin M."/>
            <person name="Xu X.-W."/>
        </authorList>
    </citation>
    <scope>NUCLEOTIDE SEQUENCE [LARGE SCALE GENOMIC DNA]</scope>
    <source>
        <strain evidence="2 3">JCM 30472</strain>
    </source>
</reference>
<evidence type="ECO:0000313" key="3">
    <source>
        <dbReference type="Proteomes" id="UP000238385"/>
    </source>
</evidence>
<keyword evidence="1" id="KW-0732">Signal</keyword>
<dbReference type="Proteomes" id="UP000238385">
    <property type="component" value="Unassembled WGS sequence"/>
</dbReference>
<evidence type="ECO:0008006" key="4">
    <source>
        <dbReference type="Google" id="ProtNLM"/>
    </source>
</evidence>
<dbReference type="PROSITE" id="PS51257">
    <property type="entry name" value="PROKAR_LIPOPROTEIN"/>
    <property type="match status" value="1"/>
</dbReference>
<proteinExistence type="predicted"/>
<name>A0A2T1KDD4_9GAMM</name>
<feature type="chain" id="PRO_5015712066" description="Lipoprotein" evidence="1">
    <location>
        <begin position="23"/>
        <end position="101"/>
    </location>
</feature>